<protein>
    <recommendedName>
        <fullName evidence="2">DUF1579 domain-containing protein</fullName>
    </recommendedName>
</protein>
<proteinExistence type="predicted"/>
<reference evidence="1" key="1">
    <citation type="submission" date="2018-06" db="EMBL/GenBank/DDBJ databases">
        <authorList>
            <person name="Zhirakovskaya E."/>
        </authorList>
    </citation>
    <scope>NUCLEOTIDE SEQUENCE</scope>
</reference>
<name>A0A3B0S5D0_9ZZZZ</name>
<dbReference type="AlphaFoldDB" id="A0A3B0S5D0"/>
<evidence type="ECO:0008006" key="2">
    <source>
        <dbReference type="Google" id="ProtNLM"/>
    </source>
</evidence>
<gene>
    <name evidence="1" type="ORF">MNBD_ALPHA05-2342</name>
</gene>
<evidence type="ECO:0000313" key="1">
    <source>
        <dbReference type="EMBL" id="VAV96006.1"/>
    </source>
</evidence>
<accession>A0A3B0S5D0</accession>
<dbReference type="EMBL" id="UOEH01000183">
    <property type="protein sequence ID" value="VAV96006.1"/>
    <property type="molecule type" value="Genomic_DNA"/>
</dbReference>
<organism evidence="1">
    <name type="scientific">hydrothermal vent metagenome</name>
    <dbReference type="NCBI Taxonomy" id="652676"/>
    <lineage>
        <taxon>unclassified sequences</taxon>
        <taxon>metagenomes</taxon>
        <taxon>ecological metagenomes</taxon>
    </lineage>
</organism>
<sequence>MSKRLIVLAVLASVSSAAALAKDKGAEPALSISSLDMLVGEWALSIAYANGATATGTRICTPALGDVYIRCDTSVTFGDDDKTARKSISYINFNSRRGVFEDVAMWQFPPAKKIMDVRGDPQSGEMSARGYIYSGEASPARRIMETWSINKNKITMTVKSNLVSQRADEWPVFFTETMMK</sequence>